<dbReference type="EMBL" id="JABANP010000154">
    <property type="protein sequence ID" value="KAF4688359.1"/>
    <property type="molecule type" value="Genomic_DNA"/>
</dbReference>
<dbReference type="AlphaFoldDB" id="A0A7J6NWV4"/>
<protein>
    <submittedName>
        <fullName evidence="2">Uncharacterized protein</fullName>
    </submittedName>
</protein>
<feature type="signal peptide" evidence="1">
    <location>
        <begin position="1"/>
        <end position="26"/>
    </location>
</feature>
<evidence type="ECO:0000256" key="1">
    <source>
        <dbReference type="SAM" id="SignalP"/>
    </source>
</evidence>
<sequence length="247" mass="27735">MPSIRPPSRRLILHLYLATSLRLVYASQGLPPLTSTYLILKDNTVGCFYSKGTAAQLNRESLELRVRHDALLPRTVNIVCPGADGVNAFSSKYSGPGNLLKEYNRGYPRQNSKVLFKFRNTPVPGTGSDLLRKIDKSTYRNPLYNLTLVVAKLNMSPTTTTVRLRDDELKAMGERGLEVTEELNKVCSTARDATEGKFGSFGTLCAEVRRSSEYALHKAQDVGWRIEKTWYGYTEISFRPLPLSLIR</sequence>
<comment type="caution">
    <text evidence="2">The sequence shown here is derived from an EMBL/GenBank/DDBJ whole genome shotgun (WGS) entry which is preliminary data.</text>
</comment>
<name>A0A7J6NWV4_PEROL</name>
<feature type="chain" id="PRO_5029594241" evidence="1">
    <location>
        <begin position="27"/>
        <end position="247"/>
    </location>
</feature>
<evidence type="ECO:0000313" key="3">
    <source>
        <dbReference type="Proteomes" id="UP000541610"/>
    </source>
</evidence>
<organism evidence="2 3">
    <name type="scientific">Perkinsus olseni</name>
    <name type="common">Perkinsus atlanticus</name>
    <dbReference type="NCBI Taxonomy" id="32597"/>
    <lineage>
        <taxon>Eukaryota</taxon>
        <taxon>Sar</taxon>
        <taxon>Alveolata</taxon>
        <taxon>Perkinsozoa</taxon>
        <taxon>Perkinsea</taxon>
        <taxon>Perkinsida</taxon>
        <taxon>Perkinsidae</taxon>
        <taxon>Perkinsus</taxon>
    </lineage>
</organism>
<dbReference type="Proteomes" id="UP000541610">
    <property type="component" value="Unassembled WGS sequence"/>
</dbReference>
<evidence type="ECO:0000313" key="2">
    <source>
        <dbReference type="EMBL" id="KAF4688359.1"/>
    </source>
</evidence>
<gene>
    <name evidence="2" type="ORF">FOZ60_002891</name>
</gene>
<reference evidence="2 3" key="1">
    <citation type="submission" date="2020-04" db="EMBL/GenBank/DDBJ databases">
        <title>Perkinsus olseni comparative genomics.</title>
        <authorList>
            <person name="Bogema D.R."/>
        </authorList>
    </citation>
    <scope>NUCLEOTIDE SEQUENCE [LARGE SCALE GENOMIC DNA]</scope>
    <source>
        <strain evidence="2">00978-12</strain>
    </source>
</reference>
<keyword evidence="1" id="KW-0732">Signal</keyword>
<proteinExistence type="predicted"/>
<accession>A0A7J6NWV4</accession>